<dbReference type="RefSeq" id="WP_091144051.1">
    <property type="nucleotide sequence ID" value="NZ_FMVF01000011.1"/>
</dbReference>
<keyword evidence="2" id="KW-1185">Reference proteome</keyword>
<evidence type="ECO:0000313" key="2">
    <source>
        <dbReference type="Proteomes" id="UP000199354"/>
    </source>
</evidence>
<reference evidence="1 2" key="1">
    <citation type="submission" date="2016-10" db="EMBL/GenBank/DDBJ databases">
        <authorList>
            <person name="de Groot N.N."/>
        </authorList>
    </citation>
    <scope>NUCLEOTIDE SEQUENCE [LARGE SCALE GENOMIC DNA]</scope>
    <source>
        <strain evidence="1 2">CGMCC 1.7031</strain>
    </source>
</reference>
<accession>A0A1G5IU89</accession>
<dbReference type="Proteomes" id="UP000199354">
    <property type="component" value="Unassembled WGS sequence"/>
</dbReference>
<protein>
    <submittedName>
        <fullName evidence="1">Uncharacterized protein</fullName>
    </submittedName>
</protein>
<dbReference type="AlphaFoldDB" id="A0A1G5IU89"/>
<dbReference type="PROSITE" id="PS51257">
    <property type="entry name" value="PROKAR_LIPOPROTEIN"/>
    <property type="match status" value="1"/>
</dbReference>
<dbReference type="STRING" id="490189.SAMN02927903_02378"/>
<gene>
    <name evidence="1" type="ORF">SAMN02927903_02378</name>
</gene>
<organism evidence="1 2">
    <name type="scientific">Flavobacterium caeni</name>
    <dbReference type="NCBI Taxonomy" id="490189"/>
    <lineage>
        <taxon>Bacteria</taxon>
        <taxon>Pseudomonadati</taxon>
        <taxon>Bacteroidota</taxon>
        <taxon>Flavobacteriia</taxon>
        <taxon>Flavobacteriales</taxon>
        <taxon>Flavobacteriaceae</taxon>
        <taxon>Flavobacterium</taxon>
    </lineage>
</organism>
<evidence type="ECO:0000313" key="1">
    <source>
        <dbReference type="EMBL" id="SCY79209.1"/>
    </source>
</evidence>
<dbReference type="OrthoDB" id="1417969at2"/>
<dbReference type="EMBL" id="FMVF01000011">
    <property type="protein sequence ID" value="SCY79209.1"/>
    <property type="molecule type" value="Genomic_DNA"/>
</dbReference>
<name>A0A1G5IU89_9FLAO</name>
<sequence>MKKFFGLLILVGLLASCDDGDVTVDTITFDDVDAKTCGLLVYKLTENQAMIITLPSGSDAFVNEPTAAGNPRTKTIGGGINVTFRTYSGTVTDPVLCTTPAPISPIATTEWLATAGTVEITTTPVYSEPNPETGQIRLNRYRHAVVFRNIKFAKPDGTDQSYSEYVFGNYFTNPTYSLPLSFVPENVALCPSTNTFYNAQNGGKEGLYIQNFDAALLSTDNLGVAKTAVIGQANNRVVYRYFIGTLPSGGNQDYFCSSGTTLATPPGTAEEWIAADGNNGNGIVEVTTTLFGSGYKHTIRLRGVTFVKGASSFYYGNDILIGELIQ</sequence>
<proteinExistence type="predicted"/>